<dbReference type="InterPro" id="IPR029035">
    <property type="entry name" value="DHS-like_NAD/FAD-binding_dom"/>
</dbReference>
<dbReference type="InterPro" id="IPR011766">
    <property type="entry name" value="TPP_enzyme_TPP-bd"/>
</dbReference>
<reference evidence="8" key="1">
    <citation type="journal article" date="2014" name="Int. J. Syst. Evol. Microbiol.">
        <title>Complete genome sequence of Corynebacterium casei LMG S-19264T (=DSM 44701T), isolated from a smear-ripened cheese.</title>
        <authorList>
            <consortium name="US DOE Joint Genome Institute (JGI-PGF)"/>
            <person name="Walter F."/>
            <person name="Albersmeier A."/>
            <person name="Kalinowski J."/>
            <person name="Ruckert C."/>
        </authorList>
    </citation>
    <scope>NUCLEOTIDE SEQUENCE</scope>
    <source>
        <strain evidence="8">CGMCC 1.15388</strain>
    </source>
</reference>
<dbReference type="InterPro" id="IPR029061">
    <property type="entry name" value="THDP-binding"/>
</dbReference>
<dbReference type="EMBL" id="BMIS01000011">
    <property type="protein sequence ID" value="GGE75112.1"/>
    <property type="molecule type" value="Genomic_DNA"/>
</dbReference>
<evidence type="ECO:0000256" key="4">
    <source>
        <dbReference type="SAM" id="MobiDB-lite"/>
    </source>
</evidence>
<dbReference type="GO" id="GO:0003984">
    <property type="term" value="F:acetolactate synthase activity"/>
    <property type="evidence" value="ECO:0007669"/>
    <property type="project" value="TreeGrafter"/>
</dbReference>
<dbReference type="GO" id="GO:0009097">
    <property type="term" value="P:isoleucine biosynthetic process"/>
    <property type="evidence" value="ECO:0007669"/>
    <property type="project" value="TreeGrafter"/>
</dbReference>
<evidence type="ECO:0000259" key="7">
    <source>
        <dbReference type="Pfam" id="PF02776"/>
    </source>
</evidence>
<dbReference type="Gene3D" id="3.40.50.1220">
    <property type="entry name" value="TPP-binding domain"/>
    <property type="match status" value="1"/>
</dbReference>
<sequence length="664" mass="71776">MSTRTLSVAQATVEFLANQWTVDVIDGERIEVRTIPGMHGIFGHGNLAGVGQALKQSQVKAPGLMPYFQGRNEQGLVHQAVGYARHTRRRQTYGVTASIGPGSTNMATGAALATTNRLPALLFPSDEFATRAPDPVLQQLELPHAYDVTCADLFRPISRYFDRVQRPEQLFSALLNGMRVLMDPAETGAVSISLPQDVQAERIEVPEEFLARREWRIRRPDPEKVDIADAVEAIRSAEQPLIIAGGGVHYAFATEKLRDFAEATGIPVAYTQAGVGTIDWDHPLALGAIGSTGSTASNAYAKEADVVIGLGTRYEDFTTASKTVFQNPQVRFVNVNVTGLDAYKLGASAQIVADAGKTLPALQKGLASVGYRAPEATAELVRREKARWDAVVDESFRVRNQPLPAQTEIIGAVNEAMDEQDVVICAAGSLPGDLHKLWRVKDAYGYHVEYAFSCMGYEIAGGLGVKRAALGEAEAAGREPQQGRDVVVMVGDGSYLMMHTELVTAVAERHKLIVVLLQNHGYASIGSLSESLGSQRFGTKYRYLEEESHSFEEGETLPVDIAANAESLGVHVIRVEPGSDAVDRLRAAVGEAKARPEGSGPVMVHVNSDLYLDAPDSESWWDVPVTGTSELESTQTAYQTYADHKSRQRLHVGPTGAATEGENA</sequence>
<dbReference type="GO" id="GO:0050660">
    <property type="term" value="F:flavin adenine dinucleotide binding"/>
    <property type="evidence" value="ECO:0007669"/>
    <property type="project" value="TreeGrafter"/>
</dbReference>
<keyword evidence="9" id="KW-1185">Reference proteome</keyword>
<evidence type="ECO:0000313" key="8">
    <source>
        <dbReference type="EMBL" id="GGE75112.1"/>
    </source>
</evidence>
<comment type="caution">
    <text evidence="8">The sequence shown here is derived from an EMBL/GenBank/DDBJ whole genome shotgun (WGS) entry which is preliminary data.</text>
</comment>
<gene>
    <name evidence="8" type="ORF">GCM10011401_22890</name>
</gene>
<reference evidence="8" key="2">
    <citation type="submission" date="2020-09" db="EMBL/GenBank/DDBJ databases">
        <authorList>
            <person name="Sun Q."/>
            <person name="Zhou Y."/>
        </authorList>
    </citation>
    <scope>NUCLEOTIDE SEQUENCE</scope>
    <source>
        <strain evidence="8">CGMCC 1.15388</strain>
    </source>
</reference>
<dbReference type="PANTHER" id="PTHR18968">
    <property type="entry name" value="THIAMINE PYROPHOSPHATE ENZYMES"/>
    <property type="match status" value="1"/>
</dbReference>
<dbReference type="Pfam" id="PF02775">
    <property type="entry name" value="TPP_enzyme_C"/>
    <property type="match status" value="1"/>
</dbReference>
<evidence type="ECO:0000313" key="9">
    <source>
        <dbReference type="Proteomes" id="UP000633136"/>
    </source>
</evidence>
<name>A0A917ATP6_9MICC</name>
<dbReference type="NCBIfam" id="TIGR04377">
    <property type="entry name" value="myo_inos_iolD"/>
    <property type="match status" value="1"/>
</dbReference>
<dbReference type="GO" id="GO:0019310">
    <property type="term" value="P:inositol catabolic process"/>
    <property type="evidence" value="ECO:0007669"/>
    <property type="project" value="InterPro"/>
</dbReference>
<feature type="domain" description="Thiamine pyrophosphate enzyme central" evidence="5">
    <location>
        <begin position="227"/>
        <end position="362"/>
    </location>
</feature>
<dbReference type="AlphaFoldDB" id="A0A917ATP6"/>
<dbReference type="Gene3D" id="3.40.50.970">
    <property type="match status" value="2"/>
</dbReference>
<dbReference type="CDD" id="cd07035">
    <property type="entry name" value="TPP_PYR_POX_like"/>
    <property type="match status" value="1"/>
</dbReference>
<dbReference type="InterPro" id="IPR045229">
    <property type="entry name" value="TPP_enz"/>
</dbReference>
<evidence type="ECO:0000259" key="6">
    <source>
        <dbReference type="Pfam" id="PF02775"/>
    </source>
</evidence>
<feature type="domain" description="Thiamine pyrophosphate enzyme N-terminal TPP-binding" evidence="7">
    <location>
        <begin position="65"/>
        <end position="132"/>
    </location>
</feature>
<comment type="similarity">
    <text evidence="1 3">Belongs to the TPP enzyme family.</text>
</comment>
<dbReference type="Pfam" id="PF02776">
    <property type="entry name" value="TPP_enzyme_N"/>
    <property type="match status" value="1"/>
</dbReference>
<accession>A0A917ATP6</accession>
<dbReference type="GO" id="GO:0009099">
    <property type="term" value="P:L-valine biosynthetic process"/>
    <property type="evidence" value="ECO:0007669"/>
    <property type="project" value="TreeGrafter"/>
</dbReference>
<dbReference type="GO" id="GO:0016823">
    <property type="term" value="F:hydrolase activity, acting on acid carbon-carbon bonds, in ketonic substances"/>
    <property type="evidence" value="ECO:0007669"/>
    <property type="project" value="InterPro"/>
</dbReference>
<dbReference type="SUPFAM" id="SSF52467">
    <property type="entry name" value="DHS-like NAD/FAD-binding domain"/>
    <property type="match status" value="1"/>
</dbReference>
<dbReference type="RefSeq" id="WP_188685826.1">
    <property type="nucleotide sequence ID" value="NZ_BMIS01000011.1"/>
</dbReference>
<evidence type="ECO:0000256" key="3">
    <source>
        <dbReference type="RuleBase" id="RU362132"/>
    </source>
</evidence>
<protein>
    <submittedName>
        <fullName evidence="8">3D-(3,5/4)-trihydroxycyclohexane-1,2-dione acylhydrolase (Decyclizing)</fullName>
    </submittedName>
</protein>
<dbReference type="InterPro" id="IPR012001">
    <property type="entry name" value="Thiamin_PyroP_enz_TPP-bd_dom"/>
</dbReference>
<dbReference type="SUPFAM" id="SSF52518">
    <property type="entry name" value="Thiamin diphosphate-binding fold (THDP-binding)"/>
    <property type="match status" value="2"/>
</dbReference>
<proteinExistence type="inferred from homology"/>
<dbReference type="GO" id="GO:0005948">
    <property type="term" value="C:acetolactate synthase complex"/>
    <property type="evidence" value="ECO:0007669"/>
    <property type="project" value="TreeGrafter"/>
</dbReference>
<organism evidence="8 9">
    <name type="scientific">Nesterenkonia cremea</name>
    <dbReference type="NCBI Taxonomy" id="1882340"/>
    <lineage>
        <taxon>Bacteria</taxon>
        <taxon>Bacillati</taxon>
        <taxon>Actinomycetota</taxon>
        <taxon>Actinomycetes</taxon>
        <taxon>Micrococcales</taxon>
        <taxon>Micrococcaceae</taxon>
        <taxon>Nesterenkonia</taxon>
    </lineage>
</organism>
<evidence type="ECO:0000256" key="2">
    <source>
        <dbReference type="ARBA" id="ARBA00023052"/>
    </source>
</evidence>
<dbReference type="InterPro" id="IPR012000">
    <property type="entry name" value="Thiamin_PyroP_enz_cen_dom"/>
</dbReference>
<dbReference type="PANTHER" id="PTHR18968:SF9">
    <property type="entry name" value="3D-(3,5_4)-TRIHYDROXYCYCLOHEXANE-1,2-DIONE HYDROLASE"/>
    <property type="match status" value="1"/>
</dbReference>
<dbReference type="Proteomes" id="UP000633136">
    <property type="component" value="Unassembled WGS sequence"/>
</dbReference>
<dbReference type="Pfam" id="PF00205">
    <property type="entry name" value="TPP_enzyme_M"/>
    <property type="match status" value="1"/>
</dbReference>
<evidence type="ECO:0000256" key="1">
    <source>
        <dbReference type="ARBA" id="ARBA00007812"/>
    </source>
</evidence>
<feature type="region of interest" description="Disordered" evidence="4">
    <location>
        <begin position="644"/>
        <end position="664"/>
    </location>
</feature>
<dbReference type="InterPro" id="IPR030817">
    <property type="entry name" value="Myo_inos_IolD"/>
</dbReference>
<keyword evidence="2 3" id="KW-0786">Thiamine pyrophosphate</keyword>
<evidence type="ECO:0000259" key="5">
    <source>
        <dbReference type="Pfam" id="PF00205"/>
    </source>
</evidence>
<dbReference type="GO" id="GO:0000287">
    <property type="term" value="F:magnesium ion binding"/>
    <property type="evidence" value="ECO:0007669"/>
    <property type="project" value="InterPro"/>
</dbReference>
<dbReference type="GO" id="GO:0030976">
    <property type="term" value="F:thiamine pyrophosphate binding"/>
    <property type="evidence" value="ECO:0007669"/>
    <property type="project" value="InterPro"/>
</dbReference>
<feature type="domain" description="Thiamine pyrophosphate enzyme TPP-binding" evidence="6">
    <location>
        <begin position="427"/>
        <end position="606"/>
    </location>
</feature>